<dbReference type="AlphaFoldDB" id="A0A212JHN8"/>
<dbReference type="EMBL" id="FLUO01000001">
    <property type="protein sequence ID" value="SBV98765.1"/>
    <property type="molecule type" value="Genomic_DNA"/>
</dbReference>
<dbReference type="PANTHER" id="PTHR33371:SF4">
    <property type="entry name" value="INTERMEMBRANE PHOSPHOLIPID TRANSPORT SYSTEM BINDING PROTEIN MLAD"/>
    <property type="match status" value="1"/>
</dbReference>
<feature type="domain" description="Mce/MlaD" evidence="1">
    <location>
        <begin position="36"/>
        <end position="113"/>
    </location>
</feature>
<dbReference type="InterPro" id="IPR003399">
    <property type="entry name" value="Mce/MlaD"/>
</dbReference>
<dbReference type="Pfam" id="PF02470">
    <property type="entry name" value="MlaD"/>
    <property type="match status" value="1"/>
</dbReference>
<dbReference type="PANTHER" id="PTHR33371">
    <property type="entry name" value="INTERMEMBRANE PHOSPHOLIPID TRANSPORT SYSTEM BINDING PROTEIN MLAD-RELATED"/>
    <property type="match status" value="1"/>
</dbReference>
<name>A0A212JHN8_9PROT</name>
<accession>A0A212JHN8</accession>
<protein>
    <submittedName>
        <fullName evidence="2">Mammalian cell entry related</fullName>
    </submittedName>
</protein>
<evidence type="ECO:0000313" key="2">
    <source>
        <dbReference type="EMBL" id="SBV98765.1"/>
    </source>
</evidence>
<sequence length="153" mass="16706">MRKPVIESIMGGVVLLVAAYFLVFAYTSSHQTQVEGYHLQANFLKVGGLRVGSDVRISGIKVGSVIGQRLDQQTYEAVLTLSIRPDIRLPSDTVASIATQGLMGDKYIRLEPGSLQERLEDGGKITNTRDYKSLEDTVGEFIFLATGNGEGQR</sequence>
<dbReference type="InterPro" id="IPR052336">
    <property type="entry name" value="MlaD_Phospholipid_Transporter"/>
</dbReference>
<gene>
    <name evidence="2" type="ORF">KL86APRO_11053</name>
</gene>
<proteinExistence type="predicted"/>
<reference evidence="2" key="1">
    <citation type="submission" date="2016-04" db="EMBL/GenBank/DDBJ databases">
        <authorList>
            <person name="Evans L.H."/>
            <person name="Alamgir A."/>
            <person name="Owens N."/>
            <person name="Weber N.D."/>
            <person name="Virtaneva K."/>
            <person name="Barbian K."/>
            <person name="Babar A."/>
            <person name="Rosenke K."/>
        </authorList>
    </citation>
    <scope>NUCLEOTIDE SEQUENCE</scope>
    <source>
        <strain evidence="2">86</strain>
    </source>
</reference>
<organism evidence="2">
    <name type="scientific">uncultured Alphaproteobacteria bacterium</name>
    <dbReference type="NCBI Taxonomy" id="91750"/>
    <lineage>
        <taxon>Bacteria</taxon>
        <taxon>Pseudomonadati</taxon>
        <taxon>Pseudomonadota</taxon>
        <taxon>Alphaproteobacteria</taxon>
        <taxon>environmental samples</taxon>
    </lineage>
</organism>
<evidence type="ECO:0000259" key="1">
    <source>
        <dbReference type="Pfam" id="PF02470"/>
    </source>
</evidence>